<protein>
    <submittedName>
        <fullName evidence="7">Cystatin domain-containing protein</fullName>
    </submittedName>
</protein>
<dbReference type="AlphaFoldDB" id="A0A1I7VA44"/>
<dbReference type="Pfam" id="PF00031">
    <property type="entry name" value="Cystatin"/>
    <property type="match status" value="1"/>
</dbReference>
<dbReference type="GO" id="GO:0004869">
    <property type="term" value="F:cysteine-type endopeptidase inhibitor activity"/>
    <property type="evidence" value="ECO:0007669"/>
    <property type="project" value="UniProtKB-KW"/>
</dbReference>
<dbReference type="CDD" id="cd00042">
    <property type="entry name" value="CY"/>
    <property type="match status" value="1"/>
</dbReference>
<sequence>MLLFRTIAVIALTNCITVLSNIIHTTTTKKFDINTDNERISMDQMKNIRQSFLIGGKHDVEEIDNTKYKDMSWRALMKMNEASNDEYHWIPVKILRITTQIVAGVKYIIDVLIAQSNCTKN</sequence>
<reference evidence="6" key="1">
    <citation type="submission" date="2012-04" db="EMBL/GenBank/DDBJ databases">
        <title>The Genome Sequence of Loa loa.</title>
        <authorList>
            <consortium name="The Broad Institute Genome Sequencing Platform"/>
            <consortium name="Broad Institute Genome Sequencing Center for Infectious Disease"/>
            <person name="Nutman T.B."/>
            <person name="Fink D.L."/>
            <person name="Russ C."/>
            <person name="Young S."/>
            <person name="Zeng Q."/>
            <person name="Gargeya S."/>
            <person name="Alvarado L."/>
            <person name="Berlin A."/>
            <person name="Chapman S.B."/>
            <person name="Chen Z."/>
            <person name="Freedman E."/>
            <person name="Gellesch M."/>
            <person name="Goldberg J."/>
            <person name="Griggs A."/>
            <person name="Gujja S."/>
            <person name="Heilman E.R."/>
            <person name="Heiman D."/>
            <person name="Howarth C."/>
            <person name="Mehta T."/>
            <person name="Neiman D."/>
            <person name="Pearson M."/>
            <person name="Roberts A."/>
            <person name="Saif S."/>
            <person name="Shea T."/>
            <person name="Shenoy N."/>
            <person name="Sisk P."/>
            <person name="Stolte C."/>
            <person name="Sykes S."/>
            <person name="White J."/>
            <person name="Yandava C."/>
            <person name="Haas B."/>
            <person name="Henn M.R."/>
            <person name="Nusbaum C."/>
            <person name="Birren B."/>
        </authorList>
    </citation>
    <scope>NUCLEOTIDE SEQUENCE [LARGE SCALE GENOMIC DNA]</scope>
</reference>
<dbReference type="GO" id="GO:0005615">
    <property type="term" value="C:extracellular space"/>
    <property type="evidence" value="ECO:0007669"/>
    <property type="project" value="TreeGrafter"/>
</dbReference>
<keyword evidence="6" id="KW-1185">Reference proteome</keyword>
<organism evidence="6 7">
    <name type="scientific">Loa loa</name>
    <name type="common">Eye worm</name>
    <name type="synonym">Filaria loa</name>
    <dbReference type="NCBI Taxonomy" id="7209"/>
    <lineage>
        <taxon>Eukaryota</taxon>
        <taxon>Metazoa</taxon>
        <taxon>Ecdysozoa</taxon>
        <taxon>Nematoda</taxon>
        <taxon>Chromadorea</taxon>
        <taxon>Rhabditida</taxon>
        <taxon>Spirurina</taxon>
        <taxon>Spiruromorpha</taxon>
        <taxon>Filarioidea</taxon>
        <taxon>Onchocercidae</taxon>
        <taxon>Loa</taxon>
    </lineage>
</organism>
<evidence type="ECO:0000256" key="3">
    <source>
        <dbReference type="ARBA" id="ARBA00022704"/>
    </source>
</evidence>
<evidence type="ECO:0000313" key="6">
    <source>
        <dbReference type="Proteomes" id="UP000095285"/>
    </source>
</evidence>
<dbReference type="PANTHER" id="PTHR46186:SF2">
    <property type="entry name" value="CYSTATIN"/>
    <property type="match status" value="1"/>
</dbReference>
<dbReference type="InterPro" id="IPR046350">
    <property type="entry name" value="Cystatin_sf"/>
</dbReference>
<dbReference type="SUPFAM" id="SSF54403">
    <property type="entry name" value="Cystatin/monellin"/>
    <property type="match status" value="1"/>
</dbReference>
<dbReference type="InterPro" id="IPR000010">
    <property type="entry name" value="Cystatin_dom"/>
</dbReference>
<accession>A0A1I7VA44</accession>
<dbReference type="GO" id="GO:0005737">
    <property type="term" value="C:cytoplasm"/>
    <property type="evidence" value="ECO:0007669"/>
    <property type="project" value="TreeGrafter"/>
</dbReference>
<name>A0A1I7VA44_LOALO</name>
<dbReference type="WBParaSite" id="EN70_11537">
    <property type="protein sequence ID" value="EN70_11537"/>
    <property type="gene ID" value="EN70_11537"/>
</dbReference>
<keyword evidence="2" id="KW-0646">Protease inhibitor</keyword>
<keyword evidence="3" id="KW-0789">Thiol protease inhibitor</keyword>
<evidence type="ECO:0000313" key="7">
    <source>
        <dbReference type="WBParaSite" id="EN70_11537"/>
    </source>
</evidence>
<evidence type="ECO:0000256" key="4">
    <source>
        <dbReference type="SAM" id="SignalP"/>
    </source>
</evidence>
<proteinExistence type="inferred from homology"/>
<dbReference type="PANTHER" id="PTHR46186">
    <property type="entry name" value="CYSTATIN"/>
    <property type="match status" value="1"/>
</dbReference>
<keyword evidence="4" id="KW-0732">Signal</keyword>
<dbReference type="Proteomes" id="UP000095285">
    <property type="component" value="Unassembled WGS sequence"/>
</dbReference>
<comment type="similarity">
    <text evidence="1">Belongs to the cystatin family.</text>
</comment>
<reference evidence="7" key="2">
    <citation type="submission" date="2016-11" db="UniProtKB">
        <authorList>
            <consortium name="WormBaseParasite"/>
        </authorList>
    </citation>
    <scope>IDENTIFICATION</scope>
</reference>
<feature type="signal peptide" evidence="4">
    <location>
        <begin position="1"/>
        <end position="20"/>
    </location>
</feature>
<dbReference type="GO" id="GO:0031982">
    <property type="term" value="C:vesicle"/>
    <property type="evidence" value="ECO:0007669"/>
    <property type="project" value="TreeGrafter"/>
</dbReference>
<evidence type="ECO:0000256" key="2">
    <source>
        <dbReference type="ARBA" id="ARBA00022690"/>
    </source>
</evidence>
<feature type="domain" description="Cystatin" evidence="5">
    <location>
        <begin position="55"/>
        <end position="120"/>
    </location>
</feature>
<feature type="chain" id="PRO_5018569997" evidence="4">
    <location>
        <begin position="21"/>
        <end position="121"/>
    </location>
</feature>
<evidence type="ECO:0000256" key="1">
    <source>
        <dbReference type="ARBA" id="ARBA00009403"/>
    </source>
</evidence>
<dbReference type="Gene3D" id="3.10.450.10">
    <property type="match status" value="1"/>
</dbReference>
<evidence type="ECO:0000259" key="5">
    <source>
        <dbReference type="Pfam" id="PF00031"/>
    </source>
</evidence>